<protein>
    <submittedName>
        <fullName evidence="1">Uncharacterized protein</fullName>
    </submittedName>
</protein>
<reference evidence="1" key="1">
    <citation type="submission" date="2019-06" db="EMBL/GenBank/DDBJ databases">
        <authorList>
            <person name="Le Quere A."/>
            <person name="Colella S."/>
        </authorList>
    </citation>
    <scope>NUCLEOTIDE SEQUENCE</scope>
    <source>
        <strain evidence="1">EmedicaeMD41</strain>
    </source>
</reference>
<proteinExistence type="predicted"/>
<gene>
    <name evidence="1" type="ORF">EMEDMD4_1370001</name>
</gene>
<dbReference type="AlphaFoldDB" id="A0A508WSK9"/>
<sequence length="74" mass="8268">MAFRGLLTGISLVCFLTIEYRERETWAAELAGPEEIWVLERDFGGHVLTRDYTSLLGVLALIEDGCVFSSIKST</sequence>
<accession>A0A508WSK9</accession>
<evidence type="ECO:0000313" key="1">
    <source>
        <dbReference type="EMBL" id="VTZ60205.1"/>
    </source>
</evidence>
<organism evidence="1">
    <name type="scientific">Sinorhizobium medicae</name>
    <dbReference type="NCBI Taxonomy" id="110321"/>
    <lineage>
        <taxon>Bacteria</taxon>
        <taxon>Pseudomonadati</taxon>
        <taxon>Pseudomonadota</taxon>
        <taxon>Alphaproteobacteria</taxon>
        <taxon>Hyphomicrobiales</taxon>
        <taxon>Rhizobiaceae</taxon>
        <taxon>Sinorhizobium/Ensifer group</taxon>
        <taxon>Sinorhizobium</taxon>
    </lineage>
</organism>
<dbReference type="EMBL" id="CABFNB010000043">
    <property type="protein sequence ID" value="VTZ60205.1"/>
    <property type="molecule type" value="Genomic_DNA"/>
</dbReference>
<dbReference type="Proteomes" id="UP000507954">
    <property type="component" value="Unassembled WGS sequence"/>
</dbReference>
<name>A0A508WSK9_9HYPH</name>